<dbReference type="Proteomes" id="UP000294937">
    <property type="component" value="Unassembled WGS sequence"/>
</dbReference>
<dbReference type="PANTHER" id="PTHR39188:SF3">
    <property type="entry name" value="STAGE IV SPORULATION PROTEIN FB"/>
    <property type="match status" value="1"/>
</dbReference>
<dbReference type="GO" id="GO:0016020">
    <property type="term" value="C:membrane"/>
    <property type="evidence" value="ECO:0007669"/>
    <property type="project" value="UniProtKB-SubCell"/>
</dbReference>
<evidence type="ECO:0000256" key="6">
    <source>
        <dbReference type="ARBA" id="ARBA00022723"/>
    </source>
</evidence>
<dbReference type="PANTHER" id="PTHR39188">
    <property type="entry name" value="MEMBRANE-ASSOCIATED ZINC METALLOPROTEASE M50B"/>
    <property type="match status" value="1"/>
</dbReference>
<feature type="transmembrane region" description="Helical" evidence="12">
    <location>
        <begin position="340"/>
        <end position="364"/>
    </location>
</feature>
<feature type="transmembrane region" description="Helical" evidence="12">
    <location>
        <begin position="144"/>
        <end position="165"/>
    </location>
</feature>
<keyword evidence="9 12" id="KW-1133">Transmembrane helix</keyword>
<keyword evidence="5 12" id="KW-0812">Transmembrane</keyword>
<reference evidence="14 15" key="1">
    <citation type="submission" date="2019-03" db="EMBL/GenBank/DDBJ databases">
        <title>Genomic Encyclopedia of Type Strains, Phase IV (KMG-IV): sequencing the most valuable type-strain genomes for metagenomic binning, comparative biology and taxonomic classification.</title>
        <authorList>
            <person name="Goeker M."/>
        </authorList>
    </citation>
    <scope>NUCLEOTIDE SEQUENCE [LARGE SCALE GENOMIC DNA]</scope>
    <source>
        <strain evidence="14 15">DSM 45707</strain>
    </source>
</reference>
<organism evidence="14 15">
    <name type="scientific">Hazenella coriacea</name>
    <dbReference type="NCBI Taxonomy" id="1179467"/>
    <lineage>
        <taxon>Bacteria</taxon>
        <taxon>Bacillati</taxon>
        <taxon>Bacillota</taxon>
        <taxon>Bacilli</taxon>
        <taxon>Bacillales</taxon>
        <taxon>Thermoactinomycetaceae</taxon>
        <taxon>Hazenella</taxon>
    </lineage>
</organism>
<feature type="transmembrane region" description="Helical" evidence="12">
    <location>
        <begin position="88"/>
        <end position="106"/>
    </location>
</feature>
<protein>
    <submittedName>
        <fullName evidence="14">Zn-dependent protease</fullName>
    </submittedName>
</protein>
<evidence type="ECO:0000256" key="9">
    <source>
        <dbReference type="ARBA" id="ARBA00022989"/>
    </source>
</evidence>
<evidence type="ECO:0000256" key="7">
    <source>
        <dbReference type="ARBA" id="ARBA00022801"/>
    </source>
</evidence>
<dbReference type="RefSeq" id="WP_131924741.1">
    <property type="nucleotide sequence ID" value="NZ_SMAG01000004.1"/>
</dbReference>
<dbReference type="InterPro" id="IPR008915">
    <property type="entry name" value="Peptidase_M50"/>
</dbReference>
<feature type="transmembrane region" description="Helical" evidence="12">
    <location>
        <begin position="47"/>
        <end position="76"/>
    </location>
</feature>
<dbReference type="EMBL" id="SMAG01000004">
    <property type="protein sequence ID" value="TCS94244.1"/>
    <property type="molecule type" value="Genomic_DNA"/>
</dbReference>
<dbReference type="CDD" id="cd06160">
    <property type="entry name" value="S2P-M50_like_2"/>
    <property type="match status" value="1"/>
</dbReference>
<dbReference type="AlphaFoldDB" id="A0A4R3L7Q0"/>
<evidence type="ECO:0000256" key="4">
    <source>
        <dbReference type="ARBA" id="ARBA00022670"/>
    </source>
</evidence>
<feature type="transmembrane region" description="Helical" evidence="12">
    <location>
        <begin position="172"/>
        <end position="192"/>
    </location>
</feature>
<name>A0A4R3L7Q0_9BACL</name>
<keyword evidence="6" id="KW-0479">Metal-binding</keyword>
<dbReference type="GO" id="GO:0006508">
    <property type="term" value="P:proteolysis"/>
    <property type="evidence" value="ECO:0007669"/>
    <property type="project" value="UniProtKB-KW"/>
</dbReference>
<evidence type="ECO:0000256" key="11">
    <source>
        <dbReference type="ARBA" id="ARBA00023136"/>
    </source>
</evidence>
<comment type="cofactor">
    <cofactor evidence="1">
        <name>Zn(2+)</name>
        <dbReference type="ChEBI" id="CHEBI:29105"/>
    </cofactor>
</comment>
<evidence type="ECO:0000256" key="3">
    <source>
        <dbReference type="ARBA" id="ARBA00007931"/>
    </source>
</evidence>
<dbReference type="Pfam" id="PF02163">
    <property type="entry name" value="Peptidase_M50"/>
    <property type="match status" value="1"/>
</dbReference>
<comment type="similarity">
    <text evidence="3">Belongs to the peptidase M50B family.</text>
</comment>
<evidence type="ECO:0000256" key="8">
    <source>
        <dbReference type="ARBA" id="ARBA00022833"/>
    </source>
</evidence>
<keyword evidence="15" id="KW-1185">Reference proteome</keyword>
<keyword evidence="7" id="KW-0378">Hydrolase</keyword>
<keyword evidence="10" id="KW-0482">Metalloprotease</keyword>
<evidence type="ECO:0000256" key="1">
    <source>
        <dbReference type="ARBA" id="ARBA00001947"/>
    </source>
</evidence>
<evidence type="ECO:0000256" key="12">
    <source>
        <dbReference type="SAM" id="Phobius"/>
    </source>
</evidence>
<accession>A0A4R3L7Q0</accession>
<keyword evidence="4 14" id="KW-0645">Protease</keyword>
<comment type="caution">
    <text evidence="14">The sequence shown here is derived from an EMBL/GenBank/DDBJ whole genome shotgun (WGS) entry which is preliminary data.</text>
</comment>
<evidence type="ECO:0000259" key="13">
    <source>
        <dbReference type="Pfam" id="PF02163"/>
    </source>
</evidence>
<dbReference type="GO" id="GO:0046872">
    <property type="term" value="F:metal ion binding"/>
    <property type="evidence" value="ECO:0007669"/>
    <property type="project" value="UniProtKB-KW"/>
</dbReference>
<dbReference type="OrthoDB" id="9781963at2"/>
<keyword evidence="11 12" id="KW-0472">Membrane</keyword>
<evidence type="ECO:0000256" key="5">
    <source>
        <dbReference type="ARBA" id="ARBA00022692"/>
    </source>
</evidence>
<dbReference type="GO" id="GO:0008237">
    <property type="term" value="F:metallopeptidase activity"/>
    <property type="evidence" value="ECO:0007669"/>
    <property type="project" value="UniProtKB-KW"/>
</dbReference>
<sequence>MEEKQNTKPKRGALSRWGWLGVLLVSIGSKLKALLPLLKFGKFGGTIISMAVSVAGYTLIAPFEVAIGLVVMIFIHEMGHVWAAKMKGLPVSAPAFIPFLGALIMMKRQPQDASTEAFIAMGGPLLGTVGALIPFFLGIYTGDILFFTIASIGFFINLFNLVPIHPLDGGRIVVAITRWLWVLGLVVGLLLIIYLRSWLLLFIYVLFVIELWSTYRPNRKPKLRRFAIEAKVDPQQFEHAGMWIPGENHRRPLFWVHTCNVESQKESVKIEYPGLGTIVEMEGSFGTIREVYLTKTIHPTSQQPQVHMMIEGTSMVTKEQAVGGIQKDEKYYSVKPLTRWMYGISYVGLASFLVYMMFLTGTYLK</sequence>
<proteinExistence type="inferred from homology"/>
<feature type="domain" description="Peptidase M50" evidence="13">
    <location>
        <begin position="66"/>
        <end position="140"/>
    </location>
</feature>
<keyword evidence="8" id="KW-0862">Zinc</keyword>
<comment type="subcellular location">
    <subcellularLocation>
        <location evidence="2">Membrane</location>
        <topology evidence="2">Multi-pass membrane protein</topology>
    </subcellularLocation>
</comment>
<evidence type="ECO:0000256" key="10">
    <source>
        <dbReference type="ARBA" id="ARBA00023049"/>
    </source>
</evidence>
<feature type="transmembrane region" description="Helical" evidence="12">
    <location>
        <begin position="118"/>
        <end position="138"/>
    </location>
</feature>
<feature type="transmembrane region" description="Helical" evidence="12">
    <location>
        <begin position="198"/>
        <end position="215"/>
    </location>
</feature>
<evidence type="ECO:0000256" key="2">
    <source>
        <dbReference type="ARBA" id="ARBA00004141"/>
    </source>
</evidence>
<evidence type="ECO:0000313" key="14">
    <source>
        <dbReference type="EMBL" id="TCS94244.1"/>
    </source>
</evidence>
<gene>
    <name evidence="14" type="ORF">EDD58_104112</name>
</gene>
<evidence type="ECO:0000313" key="15">
    <source>
        <dbReference type="Proteomes" id="UP000294937"/>
    </source>
</evidence>